<proteinExistence type="predicted"/>
<comment type="caution">
    <text evidence="2">The sequence shown here is derived from an EMBL/GenBank/DDBJ whole genome shotgun (WGS) entry which is preliminary data.</text>
</comment>
<keyword evidence="1" id="KW-0732">Signal</keyword>
<evidence type="ECO:0000313" key="2">
    <source>
        <dbReference type="EMBL" id="KAF6037692.1"/>
    </source>
</evidence>
<feature type="chain" id="PRO_5029677105" evidence="1">
    <location>
        <begin position="21"/>
        <end position="92"/>
    </location>
</feature>
<dbReference type="Proteomes" id="UP000593567">
    <property type="component" value="Unassembled WGS sequence"/>
</dbReference>
<sequence>MKYLLLVTLFLTLNFLAVHAFVPLKKIPTTDRPSTQSDYDSNWWRTNLFGQKNLDKRSNSNCGRRYDYCSNRYECCGTRSICNDYGRCDIIS</sequence>
<organism evidence="2 3">
    <name type="scientific">Bugula neritina</name>
    <name type="common">Brown bryozoan</name>
    <name type="synonym">Sertularia neritina</name>
    <dbReference type="NCBI Taxonomy" id="10212"/>
    <lineage>
        <taxon>Eukaryota</taxon>
        <taxon>Metazoa</taxon>
        <taxon>Spiralia</taxon>
        <taxon>Lophotrochozoa</taxon>
        <taxon>Bryozoa</taxon>
        <taxon>Gymnolaemata</taxon>
        <taxon>Cheilostomatida</taxon>
        <taxon>Flustrina</taxon>
        <taxon>Buguloidea</taxon>
        <taxon>Bugulidae</taxon>
        <taxon>Bugula</taxon>
    </lineage>
</organism>
<accession>A0A7J7KG99</accession>
<keyword evidence="3" id="KW-1185">Reference proteome</keyword>
<reference evidence="2" key="1">
    <citation type="submission" date="2020-06" db="EMBL/GenBank/DDBJ databases">
        <title>Draft genome of Bugula neritina, a colonial animal packing powerful symbionts and potential medicines.</title>
        <authorList>
            <person name="Rayko M."/>
        </authorList>
    </citation>
    <scope>NUCLEOTIDE SEQUENCE [LARGE SCALE GENOMIC DNA]</scope>
    <source>
        <strain evidence="2">Kwan_BN1</strain>
    </source>
</reference>
<gene>
    <name evidence="2" type="ORF">EB796_004000</name>
</gene>
<feature type="signal peptide" evidence="1">
    <location>
        <begin position="1"/>
        <end position="20"/>
    </location>
</feature>
<evidence type="ECO:0000313" key="3">
    <source>
        <dbReference type="Proteomes" id="UP000593567"/>
    </source>
</evidence>
<protein>
    <submittedName>
        <fullName evidence="2">Uncharacterized protein</fullName>
    </submittedName>
</protein>
<dbReference type="EMBL" id="VXIV02000530">
    <property type="protein sequence ID" value="KAF6037692.1"/>
    <property type="molecule type" value="Genomic_DNA"/>
</dbReference>
<dbReference type="AlphaFoldDB" id="A0A7J7KG99"/>
<evidence type="ECO:0000256" key="1">
    <source>
        <dbReference type="SAM" id="SignalP"/>
    </source>
</evidence>
<name>A0A7J7KG99_BUGNE</name>